<dbReference type="InterPro" id="IPR051448">
    <property type="entry name" value="CdaR-like_regulators"/>
</dbReference>
<dbReference type="InterPro" id="IPR041522">
    <property type="entry name" value="CdaR_GGDEF"/>
</dbReference>
<name>A0A7J5DXX7_NOCSI</name>
<evidence type="ECO:0000259" key="4">
    <source>
        <dbReference type="Pfam" id="PF17853"/>
    </source>
</evidence>
<dbReference type="PANTHER" id="PTHR33744">
    <property type="entry name" value="CARBOHYDRATE DIACID REGULATOR"/>
    <property type="match status" value="1"/>
</dbReference>
<accession>A0A7J5DXX7</accession>
<dbReference type="Pfam" id="PF13556">
    <property type="entry name" value="HTH_30"/>
    <property type="match status" value="1"/>
</dbReference>
<dbReference type="Gene3D" id="1.10.10.2840">
    <property type="entry name" value="PucR C-terminal helix-turn-helix domain"/>
    <property type="match status" value="1"/>
</dbReference>
<evidence type="ECO:0000259" key="3">
    <source>
        <dbReference type="Pfam" id="PF14361"/>
    </source>
</evidence>
<feature type="domain" description="CdaR GGDEF-like" evidence="4">
    <location>
        <begin position="169"/>
        <end position="293"/>
    </location>
</feature>
<dbReference type="InterPro" id="IPR025736">
    <property type="entry name" value="PucR_C-HTH_dom"/>
</dbReference>
<comment type="caution">
    <text evidence="5">The sequence shown here is derived from an EMBL/GenBank/DDBJ whole genome shotgun (WGS) entry which is preliminary data.</text>
</comment>
<dbReference type="EMBL" id="WBVM01000001">
    <property type="protein sequence ID" value="KAB2810859.1"/>
    <property type="molecule type" value="Genomic_DNA"/>
</dbReference>
<sequence length="399" mass="42167">MDDLTLGGRPVADLLRTRRHRLVDEVVAEIVRQVPAYADLPPDLLSVDIRAVVRENLEAFEAGLVGRAAESTLAAVTASAYRRAEEGIPLGLVQQAYLAGAATAWDTVTADAGPADGATLRRMGRAVLDHLADVLVRVAGAYLEELRMSGEESQSVRTSLLTALLSGTDVPQVAATVGITLPESYVVVALRIEPPGPGDPAGAAAVAARRRLRAVRAALTDDRVNVPLFELDPRGGLLLLPHTPGDDLPPPDIAALVARLSTATAADVWAGRAVRPVAEVPAALDEAREVLDLVVRTARPPGSYAIDDVLLDYQLSRPGPVTALLRERLAPLVERPDLVATLRAHLVTGQSRAGTAAAVTVHPNTVDYRLRRIHDLVGLDPSSADDLALLRAGLLQLDG</sequence>
<reference evidence="5 6" key="1">
    <citation type="submission" date="2019-09" db="EMBL/GenBank/DDBJ databases">
        <title>Pimelobacter sp. isolated from Paulinella.</title>
        <authorList>
            <person name="Jeong S.E."/>
        </authorList>
    </citation>
    <scope>NUCLEOTIDE SEQUENCE [LARGE SCALE GENOMIC DNA]</scope>
    <source>
        <strain evidence="5 6">Pch-N</strain>
    </source>
</reference>
<feature type="domain" description="RsbT co-antagonist protein RsbRD N-terminal" evidence="3">
    <location>
        <begin position="21"/>
        <end position="156"/>
    </location>
</feature>
<evidence type="ECO:0000256" key="1">
    <source>
        <dbReference type="ARBA" id="ARBA00006754"/>
    </source>
</evidence>
<evidence type="ECO:0000259" key="2">
    <source>
        <dbReference type="Pfam" id="PF13556"/>
    </source>
</evidence>
<comment type="similarity">
    <text evidence="1">Belongs to the CdaR family.</text>
</comment>
<gene>
    <name evidence="5" type="ORF">F9L07_02625</name>
</gene>
<proteinExistence type="inferred from homology"/>
<dbReference type="Pfam" id="PF14361">
    <property type="entry name" value="RsbRD_N"/>
    <property type="match status" value="1"/>
</dbReference>
<organism evidence="5 6">
    <name type="scientific">Nocardioides simplex</name>
    <name type="common">Arthrobacter simplex</name>
    <dbReference type="NCBI Taxonomy" id="2045"/>
    <lineage>
        <taxon>Bacteria</taxon>
        <taxon>Bacillati</taxon>
        <taxon>Actinomycetota</taxon>
        <taxon>Actinomycetes</taxon>
        <taxon>Propionibacteriales</taxon>
        <taxon>Nocardioidaceae</taxon>
        <taxon>Pimelobacter</taxon>
    </lineage>
</organism>
<dbReference type="RefSeq" id="WP_151578355.1">
    <property type="nucleotide sequence ID" value="NZ_WBVM01000001.1"/>
</dbReference>
<feature type="domain" description="PucR C-terminal helix-turn-helix" evidence="2">
    <location>
        <begin position="338"/>
        <end position="394"/>
    </location>
</feature>
<dbReference type="Proteomes" id="UP000449906">
    <property type="component" value="Unassembled WGS sequence"/>
</dbReference>
<dbReference type="InterPro" id="IPR025751">
    <property type="entry name" value="RsbRD_N_dom"/>
</dbReference>
<evidence type="ECO:0000313" key="5">
    <source>
        <dbReference type="EMBL" id="KAB2810859.1"/>
    </source>
</evidence>
<dbReference type="PANTHER" id="PTHR33744:SF1">
    <property type="entry name" value="DNA-BINDING TRANSCRIPTIONAL ACTIVATOR ADER"/>
    <property type="match status" value="1"/>
</dbReference>
<protein>
    <submittedName>
        <fullName evidence="5">PucR family transcriptional regulator</fullName>
    </submittedName>
</protein>
<dbReference type="InterPro" id="IPR042070">
    <property type="entry name" value="PucR_C-HTH_sf"/>
</dbReference>
<dbReference type="AlphaFoldDB" id="A0A7J5DXX7"/>
<dbReference type="Pfam" id="PF17853">
    <property type="entry name" value="GGDEF_2"/>
    <property type="match status" value="1"/>
</dbReference>
<evidence type="ECO:0000313" key="6">
    <source>
        <dbReference type="Proteomes" id="UP000449906"/>
    </source>
</evidence>